<dbReference type="InterPro" id="IPR008859">
    <property type="entry name" value="Thrombospondin_C"/>
</dbReference>
<dbReference type="SMART" id="SM00560">
    <property type="entry name" value="LamGL"/>
    <property type="match status" value="1"/>
</dbReference>
<keyword evidence="1" id="KW-0732">Signal</keyword>
<dbReference type="AlphaFoldDB" id="A0AAD9NPH1"/>
<protein>
    <recommendedName>
        <fullName evidence="3">TSP C-terminal domain-containing protein</fullName>
    </recommendedName>
</protein>
<evidence type="ECO:0000313" key="5">
    <source>
        <dbReference type="Proteomes" id="UP001209878"/>
    </source>
</evidence>
<dbReference type="EMBL" id="JAODUO010000568">
    <property type="protein sequence ID" value="KAK2177982.1"/>
    <property type="molecule type" value="Genomic_DNA"/>
</dbReference>
<comment type="caution">
    <text evidence="4">The sequence shown here is derived from an EMBL/GenBank/DDBJ whole genome shotgun (WGS) entry which is preliminary data.</text>
</comment>
<dbReference type="GO" id="GO:0005509">
    <property type="term" value="F:calcium ion binding"/>
    <property type="evidence" value="ECO:0007669"/>
    <property type="project" value="InterPro"/>
</dbReference>
<dbReference type="Pfam" id="PF13385">
    <property type="entry name" value="Laminin_G_3"/>
    <property type="match status" value="1"/>
</dbReference>
<keyword evidence="5" id="KW-1185">Reference proteome</keyword>
<evidence type="ECO:0000256" key="1">
    <source>
        <dbReference type="ARBA" id="ARBA00022729"/>
    </source>
</evidence>
<name>A0AAD9NPH1_RIDPI</name>
<dbReference type="GO" id="GO:0007155">
    <property type="term" value="P:cell adhesion"/>
    <property type="evidence" value="ECO:0007669"/>
    <property type="project" value="InterPro"/>
</dbReference>
<evidence type="ECO:0000256" key="2">
    <source>
        <dbReference type="ARBA" id="ARBA00023157"/>
    </source>
</evidence>
<dbReference type="GO" id="GO:0005576">
    <property type="term" value="C:extracellular region"/>
    <property type="evidence" value="ECO:0007669"/>
    <property type="project" value="InterPro"/>
</dbReference>
<dbReference type="PANTHER" id="PTHR10199:SF110">
    <property type="entry name" value="TSP C-TERMINAL DOMAIN-CONTAINING PROTEIN"/>
    <property type="match status" value="1"/>
</dbReference>
<evidence type="ECO:0000313" key="4">
    <source>
        <dbReference type="EMBL" id="KAK2177982.1"/>
    </source>
</evidence>
<keyword evidence="2" id="KW-1015">Disulfide bond</keyword>
<dbReference type="InterPro" id="IPR006558">
    <property type="entry name" value="LamG-like"/>
</dbReference>
<dbReference type="SUPFAM" id="SSF49899">
    <property type="entry name" value="Concanavalin A-like lectins/glucanases"/>
    <property type="match status" value="2"/>
</dbReference>
<accession>A0AAD9NPH1</accession>
<sequence>MLIGPTAYGALNFSGTWFVDSDQGNDYIGFIFGYQTNKKFYAVLWRRSSQNYDADHRTGIKGVQIKVVNSATGPGTDLARALWHSADTSNQATLLWHEPSMLGWQHKTAYRWHLSWRPTRGLIRLRVFDSNQTLMDSGDLYDTTIGGGRLGVFVFNQTKVRGRTLLLVSRWVCWFSAVFSVDSFMVWFSAEFSVDSFTFHGGCVGSVQCSLLTVSRWVCWFSAVFSVDSFTVGLWVQLSPAGVTGKQPIICLLSSQLCLYINESRLGGQVGQHSVEGSTVLNTNTWYHVAMRYEAETHTIDLFINGAPAEATDASVPPVVWSNITSEDNSTTFFLGRDESNFFSGIMDEVRVYRIALLNTDIDRHLKMGGLAWPIHQKYVTAHYTMDNYKYNPNGRLTDTGILGLTGEIHGQPQFVKVSYLMSNCLHFTSGQIFSVEHQINFSGKHSAMLLLLHNYYLSCAYPVLPVTRYS</sequence>
<organism evidence="4 5">
    <name type="scientific">Ridgeia piscesae</name>
    <name type="common">Tubeworm</name>
    <dbReference type="NCBI Taxonomy" id="27915"/>
    <lineage>
        <taxon>Eukaryota</taxon>
        <taxon>Metazoa</taxon>
        <taxon>Spiralia</taxon>
        <taxon>Lophotrochozoa</taxon>
        <taxon>Annelida</taxon>
        <taxon>Polychaeta</taxon>
        <taxon>Sedentaria</taxon>
        <taxon>Canalipalpata</taxon>
        <taxon>Sabellida</taxon>
        <taxon>Siboglinidae</taxon>
        <taxon>Ridgeia</taxon>
    </lineage>
</organism>
<proteinExistence type="predicted"/>
<evidence type="ECO:0000259" key="3">
    <source>
        <dbReference type="PROSITE" id="PS51236"/>
    </source>
</evidence>
<dbReference type="Proteomes" id="UP001209878">
    <property type="component" value="Unassembled WGS sequence"/>
</dbReference>
<dbReference type="Gene3D" id="2.60.120.200">
    <property type="match status" value="2"/>
</dbReference>
<dbReference type="PANTHER" id="PTHR10199">
    <property type="entry name" value="THROMBOSPONDIN"/>
    <property type="match status" value="1"/>
</dbReference>
<dbReference type="PROSITE" id="PS51236">
    <property type="entry name" value="TSP_CTER"/>
    <property type="match status" value="1"/>
</dbReference>
<reference evidence="4" key="1">
    <citation type="journal article" date="2023" name="Mol. Biol. Evol.">
        <title>Third-Generation Sequencing Reveals the Adaptive Role of the Epigenome in Three Deep-Sea Polychaetes.</title>
        <authorList>
            <person name="Perez M."/>
            <person name="Aroh O."/>
            <person name="Sun Y."/>
            <person name="Lan Y."/>
            <person name="Juniper S.K."/>
            <person name="Young C.R."/>
            <person name="Angers B."/>
            <person name="Qian P.Y."/>
        </authorList>
    </citation>
    <scope>NUCLEOTIDE SEQUENCE</scope>
    <source>
        <strain evidence="4">R07B-5</strain>
    </source>
</reference>
<dbReference type="InterPro" id="IPR013320">
    <property type="entry name" value="ConA-like_dom_sf"/>
</dbReference>
<gene>
    <name evidence="4" type="ORF">NP493_567g04004</name>
</gene>
<dbReference type="Pfam" id="PF05735">
    <property type="entry name" value="TSP_C"/>
    <property type="match status" value="1"/>
</dbReference>
<feature type="domain" description="TSP C-terminal" evidence="3">
    <location>
        <begin position="1"/>
        <end position="174"/>
    </location>
</feature>